<dbReference type="RefSeq" id="WP_072556695.1">
    <property type="nucleotide sequence ID" value="NZ_CP018155.1"/>
</dbReference>
<evidence type="ECO:0000313" key="3">
    <source>
        <dbReference type="Proteomes" id="UP000181898"/>
    </source>
</evidence>
<reference evidence="2 3" key="1">
    <citation type="submission" date="2016-11" db="EMBL/GenBank/DDBJ databases">
        <title>Tenacibaculum sp. LPB0136, isolated from marine environment.</title>
        <authorList>
            <person name="Kim E."/>
            <person name="Yi H."/>
        </authorList>
    </citation>
    <scope>NUCLEOTIDE SEQUENCE [LARGE SCALE GENOMIC DNA]</scope>
    <source>
        <strain evidence="2 3">LPB0136</strain>
    </source>
</reference>
<protein>
    <recommendedName>
        <fullName evidence="1">DUF5675 domain-containing protein</fullName>
    </recommendedName>
</protein>
<sequence length="145" mass="16405">MKKMVLYRNNYIGPEILGHLLVFEDLPSGGSKLIFDCKTLELEWKNNARNVSCVPSGFYNLNYEFSNKFNRSLWELKGVPGRSEAKIHVANYYTQIQGCIAVGDMHTKINSDGFLDVRNSANTLSRLHNIMSSQSKSTIRIVGKT</sequence>
<dbReference type="STRING" id="1850252.LPB136_12665"/>
<proteinExistence type="predicted"/>
<organism evidence="2 3">
    <name type="scientific">Tenacibaculum todarodis</name>
    <dbReference type="NCBI Taxonomy" id="1850252"/>
    <lineage>
        <taxon>Bacteria</taxon>
        <taxon>Pseudomonadati</taxon>
        <taxon>Bacteroidota</taxon>
        <taxon>Flavobacteriia</taxon>
        <taxon>Flavobacteriales</taxon>
        <taxon>Flavobacteriaceae</taxon>
        <taxon>Tenacibaculum</taxon>
    </lineage>
</organism>
<evidence type="ECO:0000259" key="1">
    <source>
        <dbReference type="Pfam" id="PF18925"/>
    </source>
</evidence>
<gene>
    <name evidence="2" type="ORF">LPB136_12665</name>
</gene>
<dbReference type="Proteomes" id="UP000181898">
    <property type="component" value="Chromosome"/>
</dbReference>
<name>A0A1L3JM51_9FLAO</name>
<dbReference type="AlphaFoldDB" id="A0A1L3JM51"/>
<dbReference type="EMBL" id="CP018155">
    <property type="protein sequence ID" value="APG66172.1"/>
    <property type="molecule type" value="Genomic_DNA"/>
</dbReference>
<feature type="domain" description="DUF5675" evidence="1">
    <location>
        <begin position="6"/>
        <end position="131"/>
    </location>
</feature>
<accession>A0A1L3JM51</accession>
<dbReference type="Pfam" id="PF18925">
    <property type="entry name" value="DUF5675"/>
    <property type="match status" value="1"/>
</dbReference>
<dbReference type="InterPro" id="IPR043732">
    <property type="entry name" value="DUF5675"/>
</dbReference>
<evidence type="ECO:0000313" key="2">
    <source>
        <dbReference type="EMBL" id="APG66172.1"/>
    </source>
</evidence>
<dbReference type="KEGG" id="ten:LPB136_12665"/>
<dbReference type="OrthoDB" id="707810at2"/>
<keyword evidence="3" id="KW-1185">Reference proteome</keyword>